<dbReference type="PANTHER" id="PTHR43537:SF50">
    <property type="entry name" value="TRANSCRIPTIONAL REGULATORY PROTEIN"/>
    <property type="match status" value="1"/>
</dbReference>
<dbReference type="PROSITE" id="PS50949">
    <property type="entry name" value="HTH_GNTR"/>
    <property type="match status" value="1"/>
</dbReference>
<proteinExistence type="predicted"/>
<dbReference type="CDD" id="cd07377">
    <property type="entry name" value="WHTH_GntR"/>
    <property type="match status" value="1"/>
</dbReference>
<dbReference type="InterPro" id="IPR036388">
    <property type="entry name" value="WH-like_DNA-bd_sf"/>
</dbReference>
<dbReference type="AlphaFoldDB" id="A0A2T5G1L3"/>
<dbReference type="OrthoDB" id="9789310at2"/>
<dbReference type="SMART" id="SM00895">
    <property type="entry name" value="FCD"/>
    <property type="match status" value="1"/>
</dbReference>
<dbReference type="PRINTS" id="PR00035">
    <property type="entry name" value="HTHGNTR"/>
</dbReference>
<dbReference type="InterPro" id="IPR000524">
    <property type="entry name" value="Tscrpt_reg_HTH_GntR"/>
</dbReference>
<keyword evidence="1" id="KW-0805">Transcription regulation</keyword>
<dbReference type="Proteomes" id="UP000244162">
    <property type="component" value="Unassembled WGS sequence"/>
</dbReference>
<keyword evidence="6" id="KW-1185">Reference proteome</keyword>
<dbReference type="SMART" id="SM00345">
    <property type="entry name" value="HTH_GNTR"/>
    <property type="match status" value="1"/>
</dbReference>
<evidence type="ECO:0000256" key="1">
    <source>
        <dbReference type="ARBA" id="ARBA00023015"/>
    </source>
</evidence>
<dbReference type="SUPFAM" id="SSF46785">
    <property type="entry name" value="Winged helix' DNA-binding domain"/>
    <property type="match status" value="1"/>
</dbReference>
<evidence type="ECO:0000313" key="6">
    <source>
        <dbReference type="Proteomes" id="UP000244162"/>
    </source>
</evidence>
<evidence type="ECO:0000313" key="5">
    <source>
        <dbReference type="EMBL" id="PTQ13034.1"/>
    </source>
</evidence>
<organism evidence="5 6">
    <name type="scientific">Sphingomonas oleivorans</name>
    <dbReference type="NCBI Taxonomy" id="1735121"/>
    <lineage>
        <taxon>Bacteria</taxon>
        <taxon>Pseudomonadati</taxon>
        <taxon>Pseudomonadota</taxon>
        <taxon>Alphaproteobacteria</taxon>
        <taxon>Sphingomonadales</taxon>
        <taxon>Sphingomonadaceae</taxon>
        <taxon>Sphingomonas</taxon>
    </lineage>
</organism>
<keyword evidence="3" id="KW-0804">Transcription</keyword>
<feature type="domain" description="HTH gntR-type" evidence="4">
    <location>
        <begin position="10"/>
        <end position="77"/>
    </location>
</feature>
<dbReference type="Pfam" id="PF00392">
    <property type="entry name" value="GntR"/>
    <property type="match status" value="1"/>
</dbReference>
<dbReference type="Gene3D" id="1.20.120.530">
    <property type="entry name" value="GntR ligand-binding domain-like"/>
    <property type="match status" value="1"/>
</dbReference>
<evidence type="ECO:0000256" key="3">
    <source>
        <dbReference type="ARBA" id="ARBA00023163"/>
    </source>
</evidence>
<dbReference type="InterPro" id="IPR011711">
    <property type="entry name" value="GntR_C"/>
</dbReference>
<dbReference type="InterPro" id="IPR008920">
    <property type="entry name" value="TF_FadR/GntR_C"/>
</dbReference>
<dbReference type="GO" id="GO:0003700">
    <property type="term" value="F:DNA-binding transcription factor activity"/>
    <property type="evidence" value="ECO:0007669"/>
    <property type="project" value="InterPro"/>
</dbReference>
<evidence type="ECO:0000259" key="4">
    <source>
        <dbReference type="PROSITE" id="PS50949"/>
    </source>
</evidence>
<gene>
    <name evidence="5" type="ORF">CLG96_02520</name>
</gene>
<protein>
    <submittedName>
        <fullName evidence="5">GntR family transcriptional regulator</fullName>
    </submittedName>
</protein>
<dbReference type="InterPro" id="IPR036390">
    <property type="entry name" value="WH_DNA-bd_sf"/>
</dbReference>
<sequence length="225" mass="25429">MPEATQIPRQSLHDALTPSLRGMILGGELKPGAKIPERQLCERFGVSRTPLREALKVLAAEGLIELLPQRGAIVAQISAEDIEELFPIMAALEALAGELACERATDADIARIRALHDQMMESYRIDDEDNYLRLNRLVHEAIFDIARNDTLAAMYQQILMRIHAHRFIVRKSEANWKSAVEEHEQIMEALAARDKRRLSRLLRKHVTGTTARIARESVERAEAKP</sequence>
<dbReference type="SUPFAM" id="SSF48008">
    <property type="entry name" value="GntR ligand-binding domain-like"/>
    <property type="match status" value="1"/>
</dbReference>
<dbReference type="GO" id="GO:0003677">
    <property type="term" value="F:DNA binding"/>
    <property type="evidence" value="ECO:0007669"/>
    <property type="project" value="UniProtKB-KW"/>
</dbReference>
<keyword evidence="2" id="KW-0238">DNA-binding</keyword>
<dbReference type="Pfam" id="PF07729">
    <property type="entry name" value="FCD"/>
    <property type="match status" value="1"/>
</dbReference>
<name>A0A2T5G1L3_9SPHN</name>
<reference evidence="5 6" key="1">
    <citation type="submission" date="2017-09" db="EMBL/GenBank/DDBJ databases">
        <title>Sphingomonas panjinensis sp.nov., isolated from oil-contaminated soil.</title>
        <authorList>
            <person name="Wang L."/>
            <person name="Chen L."/>
        </authorList>
    </citation>
    <scope>NUCLEOTIDE SEQUENCE [LARGE SCALE GENOMIC DNA]</scope>
    <source>
        <strain evidence="5 6">FW-11</strain>
    </source>
</reference>
<dbReference type="EMBL" id="NWBU01000004">
    <property type="protein sequence ID" value="PTQ13034.1"/>
    <property type="molecule type" value="Genomic_DNA"/>
</dbReference>
<dbReference type="Gene3D" id="1.10.10.10">
    <property type="entry name" value="Winged helix-like DNA-binding domain superfamily/Winged helix DNA-binding domain"/>
    <property type="match status" value="1"/>
</dbReference>
<comment type="caution">
    <text evidence="5">The sequence shown here is derived from an EMBL/GenBank/DDBJ whole genome shotgun (WGS) entry which is preliminary data.</text>
</comment>
<evidence type="ECO:0000256" key="2">
    <source>
        <dbReference type="ARBA" id="ARBA00023125"/>
    </source>
</evidence>
<dbReference type="RefSeq" id="WP_107966269.1">
    <property type="nucleotide sequence ID" value="NZ_NWBU01000004.1"/>
</dbReference>
<accession>A0A2T5G1L3</accession>
<dbReference type="PANTHER" id="PTHR43537">
    <property type="entry name" value="TRANSCRIPTIONAL REGULATOR, GNTR FAMILY"/>
    <property type="match status" value="1"/>
</dbReference>